<evidence type="ECO:0000256" key="4">
    <source>
        <dbReference type="ARBA" id="ARBA00022980"/>
    </source>
</evidence>
<dbReference type="Gene3D" id="3.30.70.330">
    <property type="match status" value="1"/>
</dbReference>
<comment type="similarity">
    <text evidence="1 6 7">Belongs to the universal ribosomal protein uL23 family.</text>
</comment>
<dbReference type="GO" id="GO:0005840">
    <property type="term" value="C:ribosome"/>
    <property type="evidence" value="ECO:0007669"/>
    <property type="project" value="UniProtKB-KW"/>
</dbReference>
<evidence type="ECO:0000256" key="2">
    <source>
        <dbReference type="ARBA" id="ARBA00022730"/>
    </source>
</evidence>
<evidence type="ECO:0000256" key="7">
    <source>
        <dbReference type="RuleBase" id="RU003934"/>
    </source>
</evidence>
<dbReference type="PANTHER" id="PTHR11620">
    <property type="entry name" value="60S RIBOSOMAL PROTEIN L23A"/>
    <property type="match status" value="1"/>
</dbReference>
<dbReference type="NCBIfam" id="NF004360">
    <property type="entry name" value="PRK05738.1-5"/>
    <property type="match status" value="1"/>
</dbReference>
<dbReference type="InterPro" id="IPR013025">
    <property type="entry name" value="Ribosomal_uL23-like"/>
</dbReference>
<keyword evidence="3 6" id="KW-0694">RNA-binding</keyword>
<evidence type="ECO:0000256" key="6">
    <source>
        <dbReference type="HAMAP-Rule" id="MF_01369"/>
    </source>
</evidence>
<proteinExistence type="inferred from homology"/>
<comment type="function">
    <text evidence="6">One of the early assembly proteins it binds 23S rRNA. One of the proteins that surrounds the polypeptide exit tunnel on the outside of the ribosome. Forms the main docking site for trigger factor binding to the ribosome.</text>
</comment>
<dbReference type="InterPro" id="IPR012677">
    <property type="entry name" value="Nucleotide-bd_a/b_plait_sf"/>
</dbReference>
<dbReference type="GO" id="GO:0003735">
    <property type="term" value="F:structural constituent of ribosome"/>
    <property type="evidence" value="ECO:0007669"/>
    <property type="project" value="InterPro"/>
</dbReference>
<evidence type="ECO:0000256" key="1">
    <source>
        <dbReference type="ARBA" id="ARBA00006700"/>
    </source>
</evidence>
<organism evidence="8">
    <name type="scientific">Acidicaldus sp</name>
    <dbReference type="NCBI Taxonomy" id="1872105"/>
    <lineage>
        <taxon>Bacteria</taxon>
        <taxon>Pseudomonadati</taxon>
        <taxon>Pseudomonadota</taxon>
        <taxon>Alphaproteobacteria</taxon>
        <taxon>Acetobacterales</taxon>
        <taxon>Acetobacteraceae</taxon>
        <taxon>Acidicaldus</taxon>
    </lineage>
</organism>
<keyword evidence="2 6" id="KW-0699">rRNA-binding</keyword>
<keyword evidence="4 6" id="KW-0689">Ribosomal protein</keyword>
<accession>A0A8J4M600</accession>
<dbReference type="InterPro" id="IPR012678">
    <property type="entry name" value="Ribosomal_uL23/eL15/eS24_sf"/>
</dbReference>
<sequence>MTSPYRLGQAARQRARKLSREDMYRIIRNPVVTEKVTALGERHQMAFRVALEASKPEIKAAIEGLFGVKVTAVNTLVAKGKTKRFRGRPGRRSDVKKAYVTLAEGQTIDLTTGLA</sequence>
<evidence type="ECO:0000256" key="5">
    <source>
        <dbReference type="ARBA" id="ARBA00023274"/>
    </source>
</evidence>
<dbReference type="GO" id="GO:0006412">
    <property type="term" value="P:translation"/>
    <property type="evidence" value="ECO:0007669"/>
    <property type="project" value="UniProtKB-UniRule"/>
</dbReference>
<evidence type="ECO:0000256" key="3">
    <source>
        <dbReference type="ARBA" id="ARBA00022884"/>
    </source>
</evidence>
<comment type="caution">
    <text evidence="8">The sequence shown here is derived from an EMBL/GenBank/DDBJ whole genome shotgun (WGS) entry which is preliminary data.</text>
</comment>
<dbReference type="GO" id="GO:1990904">
    <property type="term" value="C:ribonucleoprotein complex"/>
    <property type="evidence" value="ECO:0007669"/>
    <property type="project" value="UniProtKB-KW"/>
</dbReference>
<gene>
    <name evidence="6" type="primary">rplW</name>
    <name evidence="8" type="ORF">ENY07_06425</name>
</gene>
<comment type="subunit">
    <text evidence="6">Part of the 50S ribosomal subunit. Contacts protein L29, and trigger factor when it is bound to the ribosome.</text>
</comment>
<dbReference type="EMBL" id="DTQM01000120">
    <property type="protein sequence ID" value="HGC42839.1"/>
    <property type="molecule type" value="Genomic_DNA"/>
</dbReference>
<dbReference type="NCBIfam" id="NF004359">
    <property type="entry name" value="PRK05738.1-3"/>
    <property type="match status" value="1"/>
</dbReference>
<dbReference type="PROSITE" id="PS00050">
    <property type="entry name" value="RIBOSOMAL_L23"/>
    <property type="match status" value="1"/>
</dbReference>
<protein>
    <recommendedName>
        <fullName evidence="6">Large ribosomal subunit protein uL23</fullName>
    </recommendedName>
</protein>
<dbReference type="GO" id="GO:0019843">
    <property type="term" value="F:rRNA binding"/>
    <property type="evidence" value="ECO:0007669"/>
    <property type="project" value="UniProtKB-UniRule"/>
</dbReference>
<dbReference type="FunFam" id="3.30.70.330:FF:000001">
    <property type="entry name" value="50S ribosomal protein L23"/>
    <property type="match status" value="1"/>
</dbReference>
<keyword evidence="5 6" id="KW-0687">Ribonucleoprotein</keyword>
<dbReference type="SUPFAM" id="SSF54189">
    <property type="entry name" value="Ribosomal proteins S24e, L23 and L15e"/>
    <property type="match status" value="1"/>
</dbReference>
<dbReference type="NCBIfam" id="NF004363">
    <property type="entry name" value="PRK05738.2-4"/>
    <property type="match status" value="1"/>
</dbReference>
<dbReference type="HAMAP" id="MF_01369_B">
    <property type="entry name" value="Ribosomal_uL23_B"/>
    <property type="match status" value="1"/>
</dbReference>
<evidence type="ECO:0000313" key="8">
    <source>
        <dbReference type="EMBL" id="HGC42839.1"/>
    </source>
</evidence>
<reference evidence="8" key="1">
    <citation type="journal article" date="2020" name="mSystems">
        <title>Genome- and Community-Level Interaction Insights into Carbon Utilization and Element Cycling Functions of Hydrothermarchaeota in Hydrothermal Sediment.</title>
        <authorList>
            <person name="Zhou Z."/>
            <person name="Liu Y."/>
            <person name="Xu W."/>
            <person name="Pan J."/>
            <person name="Luo Z.H."/>
            <person name="Li M."/>
        </authorList>
    </citation>
    <scope>NUCLEOTIDE SEQUENCE</scope>
    <source>
        <strain evidence="8">SpSt-997</strain>
    </source>
</reference>
<dbReference type="Pfam" id="PF00276">
    <property type="entry name" value="Ribosomal_L23"/>
    <property type="match status" value="1"/>
</dbReference>
<dbReference type="InterPro" id="IPR001014">
    <property type="entry name" value="Ribosomal_uL23_CS"/>
</dbReference>
<name>A0A8J4M600_9PROT</name>
<dbReference type="AlphaFoldDB" id="A0A8J4M600"/>